<dbReference type="GeneID" id="34596761"/>
<gene>
    <name evidence="3" type="ORF">AYO21_01583</name>
</gene>
<evidence type="ECO:0000313" key="4">
    <source>
        <dbReference type="Proteomes" id="UP000077002"/>
    </source>
</evidence>
<organism evidence="3 4">
    <name type="scientific">Fonsecaea monophora</name>
    <dbReference type="NCBI Taxonomy" id="254056"/>
    <lineage>
        <taxon>Eukaryota</taxon>
        <taxon>Fungi</taxon>
        <taxon>Dikarya</taxon>
        <taxon>Ascomycota</taxon>
        <taxon>Pezizomycotina</taxon>
        <taxon>Eurotiomycetes</taxon>
        <taxon>Chaetothyriomycetidae</taxon>
        <taxon>Chaetothyriales</taxon>
        <taxon>Herpotrichiellaceae</taxon>
        <taxon>Fonsecaea</taxon>
    </lineage>
</organism>
<evidence type="ECO:0000313" key="3">
    <source>
        <dbReference type="EMBL" id="OAG44126.1"/>
    </source>
</evidence>
<feature type="domain" description="Acyclic terpene utilisation N-terminal" evidence="1">
    <location>
        <begin position="8"/>
        <end position="446"/>
    </location>
</feature>
<reference evidence="3 4" key="1">
    <citation type="submission" date="2016-03" db="EMBL/GenBank/DDBJ databases">
        <title>Draft genome sequence of the Fonsecaea monophora CBS 269.37.</title>
        <authorList>
            <person name="Bombassaro A."/>
            <person name="Vinicius W.A."/>
            <person name="De Hoog S."/>
            <person name="Sun J."/>
            <person name="Souza E.M."/>
            <person name="Raittz R.T."/>
            <person name="Costa F."/>
            <person name="Leao A.C."/>
            <person name="Tadra-Sfeir M.Z."/>
            <person name="Baura V."/>
            <person name="Balsanelli E."/>
            <person name="Pedrosa F.O."/>
            <person name="Moreno L.F."/>
            <person name="Steffens M.B."/>
            <person name="Xi L."/>
            <person name="Bocca A.L."/>
            <person name="Felipe M.S."/>
            <person name="Teixeira M."/>
            <person name="Telles Filho F.Q."/>
            <person name="Azevedo C.M."/>
            <person name="Gomes R."/>
            <person name="Vicente V.A."/>
        </authorList>
    </citation>
    <scope>NUCLEOTIDE SEQUENCE [LARGE SCALE GENOMIC DNA]</scope>
    <source>
        <strain evidence="3 4">CBS 269.37</strain>
    </source>
</reference>
<evidence type="ECO:0000259" key="2">
    <source>
        <dbReference type="Pfam" id="PF23544"/>
    </source>
</evidence>
<feature type="domain" description="AtuA-like ferredoxin-fold" evidence="2">
    <location>
        <begin position="492"/>
        <end position="591"/>
    </location>
</feature>
<dbReference type="EMBL" id="LVKK01000006">
    <property type="protein sequence ID" value="OAG44126.1"/>
    <property type="molecule type" value="Genomic_DNA"/>
</dbReference>
<dbReference type="InterPro" id="IPR010839">
    <property type="entry name" value="AtuA_N"/>
</dbReference>
<dbReference type="InterPro" id="IPR056362">
    <property type="entry name" value="AtuA-like_ferredoxin_dom"/>
</dbReference>
<evidence type="ECO:0000259" key="1">
    <source>
        <dbReference type="Pfam" id="PF07287"/>
    </source>
</evidence>
<name>A0A177FK96_9EURO</name>
<dbReference type="AlphaFoldDB" id="A0A177FK96"/>
<dbReference type="Pfam" id="PF07287">
    <property type="entry name" value="AtuA"/>
    <property type="match status" value="1"/>
</dbReference>
<evidence type="ECO:0008006" key="5">
    <source>
        <dbReference type="Google" id="ProtNLM"/>
    </source>
</evidence>
<dbReference type="Pfam" id="PF23544">
    <property type="entry name" value="AtuA_ferredoxin"/>
    <property type="match status" value="1"/>
</dbReference>
<comment type="caution">
    <text evidence="3">The sequence shown here is derived from an EMBL/GenBank/DDBJ whole genome shotgun (WGS) entry which is preliminary data.</text>
</comment>
<dbReference type="PANTHER" id="PTHR47585:SF1">
    <property type="entry name" value="DUF1446 DOMAIN-CONTAINING PROTEIN"/>
    <property type="match status" value="1"/>
</dbReference>
<keyword evidence="4" id="KW-1185">Reference proteome</keyword>
<proteinExistence type="predicted"/>
<dbReference type="Proteomes" id="UP000077002">
    <property type="component" value="Unassembled WGS sequence"/>
</dbReference>
<accession>A0A177FK96</accession>
<dbReference type="OrthoDB" id="10265871at2759"/>
<sequence length="615" mass="67469">MAERKRAIRIGNSSGAAGDGPDQVYRLATEGPIDAIFSDYLAEVNIAWRALELVDKPELGYETAFLTHLNHKTAAEEVFKRGIKLVHDGGALNPRGLYEATKKLFADKGLGQVKIAWVEGDNVTSEALEQKQSFAHLDIHGVETSLIKNKILSANAYIGMRGIIAALDAGAQIVICGRICDASPVMALAAWWHGWSDTDYDKLAGSLIAGHVTECGPYTTGGNFCGFKAIPKLYEVGYPIAEVEADGSAVITMHENSNGAVTVDTVTAQLVYEIQGPTYLNPDVAALLEDVRIEHAGKNRVRVSGVKGIPPPPTTKLAICTFGGYQAEVSTYAVGLDVKEKAELQRMQVLRRLDQSKFLKIAIDTYGSVPEDPRSQKDASVQIRHFVQASTKEAIGEFSQAFLFTSMQGYGGFHLNMDIRTLAPKPFVTYFPGKYPQESLKVRAHVEFSDDADHKALPVTPPPKFQDFEGQRSYDSTDPVALSTFGPTTRAPLGKVVLARSGDKGGNANVGLWVRHDDEWPWLRSFLTIARLKDLLADDYRPEYRVDRFELPNLRAVHFVVYGILEDGVSSCSLIDGFAKSFGEFIRARQVDIPQAFYARPHVGEELLDGYQNGV</sequence>
<dbReference type="PANTHER" id="PTHR47585">
    <property type="match status" value="1"/>
</dbReference>
<dbReference type="RefSeq" id="XP_022516078.1">
    <property type="nucleotide sequence ID" value="XM_022651565.1"/>
</dbReference>
<protein>
    <recommendedName>
        <fullName evidence="5">DUF1446 domain protein</fullName>
    </recommendedName>
</protein>